<sequence length="73" mass="7632">MPHLKLALIKALIVLVPSYTAAYLTEQMVWVIPTLAAAGFFASTVGMSEDQVSCRTDEGDSDGDAGDVALDGS</sequence>
<dbReference type="RefSeq" id="WP_213163478.1">
    <property type="nucleotide sequence ID" value="NZ_CP058214.1"/>
</dbReference>
<dbReference type="AlphaFoldDB" id="A0A7S8C2R7"/>
<dbReference type="KEGG" id="kmn:HW532_05740"/>
<evidence type="ECO:0000313" key="3">
    <source>
        <dbReference type="Proteomes" id="UP000593594"/>
    </source>
</evidence>
<proteinExistence type="predicted"/>
<name>A0A7S8C2R7_9HYPH</name>
<evidence type="ECO:0000313" key="2">
    <source>
        <dbReference type="EMBL" id="QPC42247.1"/>
    </source>
</evidence>
<protein>
    <submittedName>
        <fullName evidence="2">Uncharacterized protein</fullName>
    </submittedName>
</protein>
<feature type="region of interest" description="Disordered" evidence="1">
    <location>
        <begin position="52"/>
        <end position="73"/>
    </location>
</feature>
<evidence type="ECO:0000256" key="1">
    <source>
        <dbReference type="SAM" id="MobiDB-lite"/>
    </source>
</evidence>
<gene>
    <name evidence="2" type="ORF">HW532_05740</name>
</gene>
<reference evidence="2 3" key="1">
    <citation type="submission" date="2020-06" db="EMBL/GenBank/DDBJ databases">
        <title>Genome sequence of 2 isolates from Red Sea Mangroves.</title>
        <authorList>
            <person name="Sefrji F."/>
            <person name="Michoud G."/>
            <person name="Merlino G."/>
            <person name="Daffonchio D."/>
        </authorList>
    </citation>
    <scope>NUCLEOTIDE SEQUENCE [LARGE SCALE GENOMIC DNA]</scope>
    <source>
        <strain evidence="2 3">R1DC25</strain>
    </source>
</reference>
<organism evidence="2 3">
    <name type="scientific">Kaustia mangrovi</name>
    <dbReference type="NCBI Taxonomy" id="2593653"/>
    <lineage>
        <taxon>Bacteria</taxon>
        <taxon>Pseudomonadati</taxon>
        <taxon>Pseudomonadota</taxon>
        <taxon>Alphaproteobacteria</taxon>
        <taxon>Hyphomicrobiales</taxon>
        <taxon>Parvibaculaceae</taxon>
        <taxon>Kaustia</taxon>
    </lineage>
</organism>
<accession>A0A7S8C2R7</accession>
<dbReference type="EMBL" id="CP058214">
    <property type="protein sequence ID" value="QPC42247.1"/>
    <property type="molecule type" value="Genomic_DNA"/>
</dbReference>
<dbReference type="Proteomes" id="UP000593594">
    <property type="component" value="Chromosome"/>
</dbReference>
<keyword evidence="3" id="KW-1185">Reference proteome</keyword>